<dbReference type="PANTHER" id="PTHR34009:SF2">
    <property type="entry name" value="PROTEIN STAR"/>
    <property type="match status" value="1"/>
</dbReference>
<protein>
    <recommendedName>
        <fullName evidence="1">Methyltransferase FkbM domain-containing protein</fullName>
    </recommendedName>
</protein>
<proteinExistence type="predicted"/>
<dbReference type="GO" id="GO:0005794">
    <property type="term" value="C:Golgi apparatus"/>
    <property type="evidence" value="ECO:0007669"/>
    <property type="project" value="TreeGrafter"/>
</dbReference>
<dbReference type="OrthoDB" id="6357215at2759"/>
<dbReference type="GO" id="GO:0005789">
    <property type="term" value="C:endoplasmic reticulum membrane"/>
    <property type="evidence" value="ECO:0007669"/>
    <property type="project" value="TreeGrafter"/>
</dbReference>
<dbReference type="GO" id="GO:0005886">
    <property type="term" value="C:plasma membrane"/>
    <property type="evidence" value="ECO:0007669"/>
    <property type="project" value="TreeGrafter"/>
</dbReference>
<dbReference type="GO" id="GO:0006888">
    <property type="term" value="P:endoplasmic reticulum to Golgi vesicle-mediated transport"/>
    <property type="evidence" value="ECO:0007669"/>
    <property type="project" value="TreeGrafter"/>
</dbReference>
<organism evidence="2">
    <name type="scientific">Notodromas monacha</name>
    <dbReference type="NCBI Taxonomy" id="399045"/>
    <lineage>
        <taxon>Eukaryota</taxon>
        <taxon>Metazoa</taxon>
        <taxon>Ecdysozoa</taxon>
        <taxon>Arthropoda</taxon>
        <taxon>Crustacea</taxon>
        <taxon>Oligostraca</taxon>
        <taxon>Ostracoda</taxon>
        <taxon>Podocopa</taxon>
        <taxon>Podocopida</taxon>
        <taxon>Cypridocopina</taxon>
        <taxon>Cypridoidea</taxon>
        <taxon>Cyprididae</taxon>
        <taxon>Notodromas</taxon>
    </lineage>
</organism>
<keyword evidence="3" id="KW-1185">Reference proteome</keyword>
<dbReference type="GO" id="GO:0016197">
    <property type="term" value="P:endosomal transport"/>
    <property type="evidence" value="ECO:0007669"/>
    <property type="project" value="TreeGrafter"/>
</dbReference>
<evidence type="ECO:0000313" key="2">
    <source>
        <dbReference type="EMBL" id="CAD7279125.1"/>
    </source>
</evidence>
<dbReference type="AlphaFoldDB" id="A0A7R9BRH7"/>
<dbReference type="Pfam" id="PF05050">
    <property type="entry name" value="Methyltransf_21"/>
    <property type="match status" value="1"/>
</dbReference>
<evidence type="ECO:0000259" key="1">
    <source>
        <dbReference type="Pfam" id="PF05050"/>
    </source>
</evidence>
<dbReference type="InterPro" id="IPR006342">
    <property type="entry name" value="FkbM_mtfrase"/>
</dbReference>
<dbReference type="GO" id="GO:0031902">
    <property type="term" value="C:late endosome membrane"/>
    <property type="evidence" value="ECO:0007669"/>
    <property type="project" value="TreeGrafter"/>
</dbReference>
<sequence>MLETPCDLSTNAYLNWDFEVQKDPHLIQYIRDNFLIHSGGSGRIPNPDIIPQPVLNDEFEDPSEGFIIKTTYTKPGKFFEGGALDGKVFSTTYYLEKRLGWSGILVEANPRKDPLLSAKKHSRYNVWTAHACISPQPTPCQGKFTVDVHKLKNGEDTMTSHPSTYWHGSIWSEEDEDEDITDPSTVEIYEENVPCFPLYSLLAAANLTNLDFFSLDVQGVDDSGLFDQQENYLKINAWLICERW</sequence>
<dbReference type="PANTHER" id="PTHR34009">
    <property type="entry name" value="PROTEIN STAR"/>
    <property type="match status" value="1"/>
</dbReference>
<gene>
    <name evidence="2" type="ORF">NMOB1V02_LOCUS6808</name>
</gene>
<dbReference type="Proteomes" id="UP000678499">
    <property type="component" value="Unassembled WGS sequence"/>
</dbReference>
<dbReference type="InterPro" id="IPR053202">
    <property type="entry name" value="EGF_Rcpt_Signaling_Reg"/>
</dbReference>
<feature type="domain" description="Methyltransferase FkbM" evidence="1">
    <location>
        <begin position="82"/>
        <end position="221"/>
    </location>
</feature>
<name>A0A7R9BRH7_9CRUS</name>
<evidence type="ECO:0000313" key="3">
    <source>
        <dbReference type="Proteomes" id="UP000678499"/>
    </source>
</evidence>
<accession>A0A7R9BRH7</accession>
<reference evidence="2" key="1">
    <citation type="submission" date="2020-11" db="EMBL/GenBank/DDBJ databases">
        <authorList>
            <person name="Tran Van P."/>
        </authorList>
    </citation>
    <scope>NUCLEOTIDE SEQUENCE</scope>
</reference>
<dbReference type="EMBL" id="CAJPEX010001489">
    <property type="protein sequence ID" value="CAG0919277.1"/>
    <property type="molecule type" value="Genomic_DNA"/>
</dbReference>
<dbReference type="EMBL" id="OA883526">
    <property type="protein sequence ID" value="CAD7279125.1"/>
    <property type="molecule type" value="Genomic_DNA"/>
</dbReference>